<organism evidence="2 3">
    <name type="scientific">Alicyclobacillus cycloheptanicus</name>
    <dbReference type="NCBI Taxonomy" id="1457"/>
    <lineage>
        <taxon>Bacteria</taxon>
        <taxon>Bacillati</taxon>
        <taxon>Bacillota</taxon>
        <taxon>Bacilli</taxon>
        <taxon>Bacillales</taxon>
        <taxon>Alicyclobacillaceae</taxon>
        <taxon>Alicyclobacillus</taxon>
    </lineage>
</organism>
<protein>
    <recommendedName>
        <fullName evidence="4">DoxX protein</fullName>
    </recommendedName>
</protein>
<keyword evidence="1" id="KW-0472">Membrane</keyword>
<feature type="transmembrane region" description="Helical" evidence="1">
    <location>
        <begin position="7"/>
        <end position="24"/>
    </location>
</feature>
<accession>A0ABT9XL89</accession>
<dbReference type="Proteomes" id="UP001232973">
    <property type="component" value="Unassembled WGS sequence"/>
</dbReference>
<feature type="transmembrane region" description="Helical" evidence="1">
    <location>
        <begin position="119"/>
        <end position="139"/>
    </location>
</feature>
<evidence type="ECO:0000313" key="3">
    <source>
        <dbReference type="Proteomes" id="UP001232973"/>
    </source>
</evidence>
<keyword evidence="1" id="KW-1133">Transmembrane helix</keyword>
<name>A0ABT9XL89_9BACL</name>
<evidence type="ECO:0008006" key="4">
    <source>
        <dbReference type="Google" id="ProtNLM"/>
    </source>
</evidence>
<evidence type="ECO:0000313" key="2">
    <source>
        <dbReference type="EMBL" id="MDQ0191053.1"/>
    </source>
</evidence>
<dbReference type="RefSeq" id="WP_274455539.1">
    <property type="nucleotide sequence ID" value="NZ_CP067097.1"/>
</dbReference>
<keyword evidence="3" id="KW-1185">Reference proteome</keyword>
<keyword evidence="1" id="KW-0812">Transmembrane</keyword>
<feature type="transmembrane region" description="Helical" evidence="1">
    <location>
        <begin position="64"/>
        <end position="84"/>
    </location>
</feature>
<feature type="transmembrane region" description="Helical" evidence="1">
    <location>
        <begin position="247"/>
        <end position="268"/>
    </location>
</feature>
<feature type="transmembrane region" description="Helical" evidence="1">
    <location>
        <begin position="91"/>
        <end position="113"/>
    </location>
</feature>
<dbReference type="EMBL" id="JAUSTP010000030">
    <property type="protein sequence ID" value="MDQ0191053.1"/>
    <property type="molecule type" value="Genomic_DNA"/>
</dbReference>
<gene>
    <name evidence="2" type="ORF">J2S03_002921</name>
</gene>
<evidence type="ECO:0000256" key="1">
    <source>
        <dbReference type="SAM" id="Phobius"/>
    </source>
</evidence>
<feature type="transmembrane region" description="Helical" evidence="1">
    <location>
        <begin position="190"/>
        <end position="213"/>
    </location>
</feature>
<sequence>MTISRKFVQILLGLIWFIDGLFQLKSKMFTQAFIQQVILPVGQGQPHWITALVNWGATIVSAHIVMWNAAFSAVQILLGIAFMFNFKIRTTIALSIVWSLIVWVFGEGLGQLFTGHSLLLSGAPGAVILYALVAIAIWPKPESSPAEWNHWSVRVAQLSLAAVFALGTLLHLQSSYLQPSGLTQVVTVPWLANAIGQQGAIVSVALAAIEFALAAMLAFQIRLRVAVWTALAVSFVFWWAGQSFGQVLDPLATDFNTGLLMILLALCADPEQFRNFAHHQVSQHRIVS</sequence>
<feature type="transmembrane region" description="Helical" evidence="1">
    <location>
        <begin position="225"/>
        <end position="241"/>
    </location>
</feature>
<feature type="transmembrane region" description="Helical" evidence="1">
    <location>
        <begin position="151"/>
        <end position="170"/>
    </location>
</feature>
<reference evidence="2 3" key="1">
    <citation type="submission" date="2023-07" db="EMBL/GenBank/DDBJ databases">
        <title>Genomic Encyclopedia of Type Strains, Phase IV (KMG-IV): sequencing the most valuable type-strain genomes for metagenomic binning, comparative biology and taxonomic classification.</title>
        <authorList>
            <person name="Goeker M."/>
        </authorList>
    </citation>
    <scope>NUCLEOTIDE SEQUENCE [LARGE SCALE GENOMIC DNA]</scope>
    <source>
        <strain evidence="2 3">DSM 4006</strain>
    </source>
</reference>
<proteinExistence type="predicted"/>
<comment type="caution">
    <text evidence="2">The sequence shown here is derived from an EMBL/GenBank/DDBJ whole genome shotgun (WGS) entry which is preliminary data.</text>
</comment>